<accession>A0ABX2EC06</accession>
<dbReference type="EMBL" id="JABRWJ010000001">
    <property type="protein sequence ID" value="NRF65892.1"/>
    <property type="molecule type" value="Genomic_DNA"/>
</dbReference>
<protein>
    <submittedName>
        <fullName evidence="1">Uncharacterized protein</fullName>
    </submittedName>
</protein>
<name>A0ABX2EC06_9BURK</name>
<keyword evidence="2" id="KW-1185">Reference proteome</keyword>
<proteinExistence type="predicted"/>
<dbReference type="Proteomes" id="UP000737171">
    <property type="component" value="Unassembled WGS sequence"/>
</dbReference>
<evidence type="ECO:0000313" key="1">
    <source>
        <dbReference type="EMBL" id="NRF65892.1"/>
    </source>
</evidence>
<sequence>MISNPLNPLAWAFGAPVPWAWPGAAKLAPDQVSQAINPGWTLAGVVVNAQNSSAPSVEQSVVSRHSYGRQLGRVMDAVGALLDAAPKLAGDERVRDFRELAQQVEEIKRAAAGDRIERLADELALVRASDPEGWQRLQAALGR</sequence>
<reference evidence="1 2" key="1">
    <citation type="submission" date="2020-05" db="EMBL/GenBank/DDBJ databases">
        <title>Aquincola sp. isolate from soil.</title>
        <authorList>
            <person name="Han J."/>
            <person name="Kim D.-U."/>
        </authorList>
    </citation>
    <scope>NUCLEOTIDE SEQUENCE [LARGE SCALE GENOMIC DNA]</scope>
    <source>
        <strain evidence="1 2">S2</strain>
    </source>
</reference>
<evidence type="ECO:0000313" key="2">
    <source>
        <dbReference type="Proteomes" id="UP000737171"/>
    </source>
</evidence>
<gene>
    <name evidence="1" type="ORF">HLB44_02710</name>
</gene>
<organism evidence="1 2">
    <name type="scientific">Pseudaquabacterium terrae</name>
    <dbReference type="NCBI Taxonomy" id="2732868"/>
    <lineage>
        <taxon>Bacteria</taxon>
        <taxon>Pseudomonadati</taxon>
        <taxon>Pseudomonadota</taxon>
        <taxon>Betaproteobacteria</taxon>
        <taxon>Burkholderiales</taxon>
        <taxon>Sphaerotilaceae</taxon>
        <taxon>Pseudaquabacterium</taxon>
    </lineage>
</organism>
<dbReference type="RefSeq" id="WP_173120341.1">
    <property type="nucleotide sequence ID" value="NZ_JABRWJ010000001.1"/>
</dbReference>
<comment type="caution">
    <text evidence="1">The sequence shown here is derived from an EMBL/GenBank/DDBJ whole genome shotgun (WGS) entry which is preliminary data.</text>
</comment>